<keyword evidence="3" id="KW-1185">Reference proteome</keyword>
<dbReference type="RefSeq" id="WP_200314218.1">
    <property type="nucleotide sequence ID" value="NZ_JAENJH010000001.1"/>
</dbReference>
<dbReference type="EMBL" id="JAENJH010000001">
    <property type="protein sequence ID" value="MBK1783134.1"/>
    <property type="molecule type" value="Genomic_DNA"/>
</dbReference>
<proteinExistence type="predicted"/>
<evidence type="ECO:0000313" key="3">
    <source>
        <dbReference type="Proteomes" id="UP000635245"/>
    </source>
</evidence>
<evidence type="ECO:0000313" key="2">
    <source>
        <dbReference type="EMBL" id="MBK1783134.1"/>
    </source>
</evidence>
<feature type="region of interest" description="Disordered" evidence="1">
    <location>
        <begin position="86"/>
        <end position="117"/>
    </location>
</feature>
<gene>
    <name evidence="2" type="ORF">JHE00_02265</name>
</gene>
<sequence length="149" mass="15288">MRSPPRRLFTVGVPLTLPATRRRVAGADPSSAAVLAAPVAGTSDDVAVAVEPRSFSGGARGDGVFFGLARGPRDLAPSRYDHRHAAPGVDVRVDGQGQCDDGTGGGRASTGWAERDGRWHRLRAPTPREVSGAGSPAVGVRLTVLGGAD</sequence>
<organism evidence="2 3">
    <name type="scientific">Prauserella cavernicola</name>
    <dbReference type="NCBI Taxonomy" id="2800127"/>
    <lineage>
        <taxon>Bacteria</taxon>
        <taxon>Bacillati</taxon>
        <taxon>Actinomycetota</taxon>
        <taxon>Actinomycetes</taxon>
        <taxon>Pseudonocardiales</taxon>
        <taxon>Pseudonocardiaceae</taxon>
        <taxon>Prauserella</taxon>
    </lineage>
</organism>
<reference evidence="2" key="1">
    <citation type="submission" date="2020-12" db="EMBL/GenBank/DDBJ databases">
        <title>Prauserella sp. ASG 168, a novel actinomycete isolated from cave rock.</title>
        <authorList>
            <person name="Suriyachadkun C."/>
        </authorList>
    </citation>
    <scope>NUCLEOTIDE SEQUENCE</scope>
    <source>
        <strain evidence="2">ASG 168</strain>
    </source>
</reference>
<comment type="caution">
    <text evidence="2">The sequence shown here is derived from an EMBL/GenBank/DDBJ whole genome shotgun (WGS) entry which is preliminary data.</text>
</comment>
<name>A0A934QPP4_9PSEU</name>
<dbReference type="AlphaFoldDB" id="A0A934QPP4"/>
<evidence type="ECO:0000256" key="1">
    <source>
        <dbReference type="SAM" id="MobiDB-lite"/>
    </source>
</evidence>
<dbReference type="Proteomes" id="UP000635245">
    <property type="component" value="Unassembled WGS sequence"/>
</dbReference>
<protein>
    <submittedName>
        <fullName evidence="2">Uncharacterized protein</fullName>
    </submittedName>
</protein>
<accession>A0A934QPP4</accession>